<evidence type="ECO:0000313" key="3">
    <source>
        <dbReference type="Proteomes" id="UP000235392"/>
    </source>
</evidence>
<name>A0A2N5TY85_9BASI</name>
<organism evidence="2 3">
    <name type="scientific">Puccinia coronata f. sp. avenae</name>
    <dbReference type="NCBI Taxonomy" id="200324"/>
    <lineage>
        <taxon>Eukaryota</taxon>
        <taxon>Fungi</taxon>
        <taxon>Dikarya</taxon>
        <taxon>Basidiomycota</taxon>
        <taxon>Pucciniomycotina</taxon>
        <taxon>Pucciniomycetes</taxon>
        <taxon>Pucciniales</taxon>
        <taxon>Pucciniaceae</taxon>
        <taxon>Puccinia</taxon>
    </lineage>
</organism>
<accession>A0A2N5TY85</accession>
<protein>
    <submittedName>
        <fullName evidence="2">Uncharacterized protein</fullName>
    </submittedName>
</protein>
<feature type="region of interest" description="Disordered" evidence="1">
    <location>
        <begin position="38"/>
        <end position="94"/>
    </location>
</feature>
<feature type="region of interest" description="Disordered" evidence="1">
    <location>
        <begin position="115"/>
        <end position="162"/>
    </location>
</feature>
<proteinExistence type="predicted"/>
<gene>
    <name evidence="2" type="ORF">PCASD_15613</name>
</gene>
<dbReference type="EMBL" id="PGCI01000299">
    <property type="protein sequence ID" value="PLW30417.1"/>
    <property type="molecule type" value="Genomic_DNA"/>
</dbReference>
<comment type="caution">
    <text evidence="2">The sequence shown here is derived from an EMBL/GenBank/DDBJ whole genome shotgun (WGS) entry which is preliminary data.</text>
</comment>
<dbReference type="AlphaFoldDB" id="A0A2N5TY85"/>
<evidence type="ECO:0000313" key="2">
    <source>
        <dbReference type="EMBL" id="PLW30417.1"/>
    </source>
</evidence>
<dbReference type="Proteomes" id="UP000235392">
    <property type="component" value="Unassembled WGS sequence"/>
</dbReference>
<evidence type="ECO:0000256" key="1">
    <source>
        <dbReference type="SAM" id="MobiDB-lite"/>
    </source>
</evidence>
<feature type="compositionally biased region" description="Basic and acidic residues" evidence="1">
    <location>
        <begin position="44"/>
        <end position="65"/>
    </location>
</feature>
<reference evidence="2 3" key="1">
    <citation type="submission" date="2017-11" db="EMBL/GenBank/DDBJ databases">
        <title>De novo assembly and phasing of dikaryotic genomes from two isolates of Puccinia coronata f. sp. avenae, the causal agent of oat crown rust.</title>
        <authorList>
            <person name="Miller M.E."/>
            <person name="Zhang Y."/>
            <person name="Omidvar V."/>
            <person name="Sperschneider J."/>
            <person name="Schwessinger B."/>
            <person name="Raley C."/>
            <person name="Palmer J.M."/>
            <person name="Garnica D."/>
            <person name="Upadhyaya N."/>
            <person name="Rathjen J."/>
            <person name="Taylor J.M."/>
            <person name="Park R.F."/>
            <person name="Dodds P.N."/>
            <person name="Hirsch C.D."/>
            <person name="Kianian S.F."/>
            <person name="Figueroa M."/>
        </authorList>
    </citation>
    <scope>NUCLEOTIDE SEQUENCE [LARGE SCALE GENOMIC DNA]</scope>
    <source>
        <strain evidence="2">12SD80</strain>
    </source>
</reference>
<sequence length="299" mass="32980">MVSKLKNLFTRSTSKEAKFSLRLDALLCRGHRTLSSQSITSKKNCRELENANSRREPNGKSDSRRVPIQAPVTQQTRLSPVLGSACDPVDDNSGREEALPALLSENTTKDLEIQEATDSPGFPSPQASCQDSNSESQSSDSNFFENITSHHSHSSSEKLESLDTQGCSVVNFPEAYYTPPETSSTEEDTQVKHPNHLMNALLSHEIEWAAMIELQKADHTGILQGLTSRQIRWLVREGRSKTWLIGTAGPLIEEAKDDSYEVQMSESTLLVVGPSNEGGEEGTTYPKVHFQKNLCASDT</sequence>
<feature type="compositionally biased region" description="Low complexity" evidence="1">
    <location>
        <begin position="130"/>
        <end position="145"/>
    </location>
</feature>